<evidence type="ECO:0000313" key="3">
    <source>
        <dbReference type="Proteomes" id="UP000054776"/>
    </source>
</evidence>
<feature type="transmembrane region" description="Helical" evidence="1">
    <location>
        <begin position="255"/>
        <end position="282"/>
    </location>
</feature>
<name>A0A0V1BKI8_TRISP</name>
<evidence type="ECO:0000256" key="1">
    <source>
        <dbReference type="SAM" id="Phobius"/>
    </source>
</evidence>
<dbReference type="InParanoid" id="A0A0V1BKI8"/>
<dbReference type="Proteomes" id="UP000054776">
    <property type="component" value="Unassembled WGS sequence"/>
</dbReference>
<gene>
    <name evidence="2" type="ORF">T01_5361</name>
</gene>
<feature type="transmembrane region" description="Helical" evidence="1">
    <location>
        <begin position="167"/>
        <end position="188"/>
    </location>
</feature>
<feature type="transmembrane region" description="Helical" evidence="1">
    <location>
        <begin position="303"/>
        <end position="327"/>
    </location>
</feature>
<dbReference type="OrthoDB" id="5918712at2759"/>
<organism evidence="2 3">
    <name type="scientific">Trichinella spiralis</name>
    <name type="common">Trichina worm</name>
    <dbReference type="NCBI Taxonomy" id="6334"/>
    <lineage>
        <taxon>Eukaryota</taxon>
        <taxon>Metazoa</taxon>
        <taxon>Ecdysozoa</taxon>
        <taxon>Nematoda</taxon>
        <taxon>Enoplea</taxon>
        <taxon>Dorylaimia</taxon>
        <taxon>Trichinellida</taxon>
        <taxon>Trichinellidae</taxon>
        <taxon>Trichinella</taxon>
    </lineage>
</organism>
<feature type="transmembrane region" description="Helical" evidence="1">
    <location>
        <begin position="214"/>
        <end position="235"/>
    </location>
</feature>
<accession>A0A0V1BKI8</accession>
<dbReference type="AlphaFoldDB" id="A0A0V1BKI8"/>
<protein>
    <recommendedName>
        <fullName evidence="4">G-protein coupled receptors family 1 profile domain-containing protein</fullName>
    </recommendedName>
</protein>
<keyword evidence="1" id="KW-0812">Transmembrane</keyword>
<keyword evidence="1" id="KW-0472">Membrane</keyword>
<feature type="transmembrane region" description="Helical" evidence="1">
    <location>
        <begin position="339"/>
        <end position="359"/>
    </location>
</feature>
<keyword evidence="3" id="KW-1185">Reference proteome</keyword>
<dbReference type="EMBL" id="JYDH01000033">
    <property type="protein sequence ID" value="KRY37446.1"/>
    <property type="molecule type" value="Genomic_DNA"/>
</dbReference>
<evidence type="ECO:0000313" key="2">
    <source>
        <dbReference type="EMBL" id="KRY37446.1"/>
    </source>
</evidence>
<proteinExistence type="predicted"/>
<keyword evidence="1" id="KW-1133">Transmembrane helix</keyword>
<sequence length="393" mass="45842">MTISIAEIKTNIKRKRRENPMRLFLSFFRTPDPQVWCEIVSLLHYTFTRWDTIAETILLDAHSFAVRINLMHSSNETKFSALLIRQDLYYLAFRPVQIFSAVVAILLDVIILSLLHQRRCSRPDLISLKNFAIGNLICAIGRFGMFIHRHVVVVMQVAQVQSWQCVLFLYFPLETVGSTYVSCALFVLSLERMLFFLNTQLDKKIFSRLSNSRLTLLILLPCSANNLIWVSMALINNHQVSSLCVRHELSSKVYFEIYALFKICCSFLESLCYSIAFFAFMSQRKIPATTTLSYIRHKRERKIFFSLIAVFFCSAIAQLLPWLLIYITFDNPQYQTINIISYRLETFFLPFSALFFLLMHPDLTNQLKHHLLKIPNFKKLFTTTSTNRVVYIG</sequence>
<evidence type="ECO:0008006" key="4">
    <source>
        <dbReference type="Google" id="ProtNLM"/>
    </source>
</evidence>
<feature type="transmembrane region" description="Helical" evidence="1">
    <location>
        <begin position="127"/>
        <end position="147"/>
    </location>
</feature>
<reference evidence="2 3" key="1">
    <citation type="submission" date="2015-01" db="EMBL/GenBank/DDBJ databases">
        <title>Evolution of Trichinella species and genotypes.</title>
        <authorList>
            <person name="Korhonen P.K."/>
            <person name="Edoardo P."/>
            <person name="Giuseppe L.R."/>
            <person name="Gasser R.B."/>
        </authorList>
    </citation>
    <scope>NUCLEOTIDE SEQUENCE [LARGE SCALE GENOMIC DNA]</scope>
    <source>
        <strain evidence="2">ISS3</strain>
    </source>
</reference>
<feature type="transmembrane region" description="Helical" evidence="1">
    <location>
        <begin position="96"/>
        <end position="115"/>
    </location>
</feature>
<comment type="caution">
    <text evidence="2">The sequence shown here is derived from an EMBL/GenBank/DDBJ whole genome shotgun (WGS) entry which is preliminary data.</text>
</comment>